<dbReference type="CDD" id="cd02793">
    <property type="entry name" value="MopB_CT_DMSOR-BSOR-TMAOR"/>
    <property type="match status" value="1"/>
</dbReference>
<evidence type="ECO:0000256" key="3">
    <source>
        <dbReference type="ARBA" id="ARBA00022505"/>
    </source>
</evidence>
<evidence type="ECO:0000259" key="8">
    <source>
        <dbReference type="Pfam" id="PF01568"/>
    </source>
</evidence>
<proteinExistence type="inferred from homology"/>
<feature type="domain" description="Molybdopterin oxidoreductase" evidence="7">
    <location>
        <begin position="53"/>
        <end position="509"/>
    </location>
</feature>
<dbReference type="GO" id="GO:0030288">
    <property type="term" value="C:outer membrane-bounded periplasmic space"/>
    <property type="evidence" value="ECO:0007669"/>
    <property type="project" value="TreeGrafter"/>
</dbReference>
<organism evidence="10 11">
    <name type="scientific">Propylenella binzhouense</name>
    <dbReference type="NCBI Taxonomy" id="2555902"/>
    <lineage>
        <taxon>Bacteria</taxon>
        <taxon>Pseudomonadati</taxon>
        <taxon>Pseudomonadota</taxon>
        <taxon>Alphaproteobacteria</taxon>
        <taxon>Hyphomicrobiales</taxon>
        <taxon>Propylenellaceae</taxon>
        <taxon>Propylenella</taxon>
    </lineage>
</organism>
<dbReference type="GO" id="GO:0030151">
    <property type="term" value="F:molybdenum ion binding"/>
    <property type="evidence" value="ECO:0007669"/>
    <property type="project" value="TreeGrafter"/>
</dbReference>
<feature type="domain" description="Molybdopterin oxidoreductase N-terminal" evidence="9">
    <location>
        <begin position="9"/>
        <end position="49"/>
    </location>
</feature>
<dbReference type="CDD" id="cd02769">
    <property type="entry name" value="MopB_DMSOR-BSOR-TMAOR"/>
    <property type="match status" value="1"/>
</dbReference>
<evidence type="ECO:0000256" key="1">
    <source>
        <dbReference type="ARBA" id="ARBA00001942"/>
    </source>
</evidence>
<dbReference type="GO" id="GO:0043546">
    <property type="term" value="F:molybdopterin cofactor binding"/>
    <property type="evidence" value="ECO:0007669"/>
    <property type="project" value="InterPro"/>
</dbReference>
<dbReference type="Proteomes" id="UP000773614">
    <property type="component" value="Unassembled WGS sequence"/>
</dbReference>
<dbReference type="Gene3D" id="3.90.55.10">
    <property type="entry name" value="Dimethylsulfoxide Reductase, domain 3"/>
    <property type="match status" value="1"/>
</dbReference>
<keyword evidence="5" id="KW-0560">Oxidoreductase</keyword>
<accession>A0A964T673</accession>
<evidence type="ECO:0000259" key="7">
    <source>
        <dbReference type="Pfam" id="PF00384"/>
    </source>
</evidence>
<feature type="compositionally biased region" description="Polar residues" evidence="6">
    <location>
        <begin position="632"/>
        <end position="644"/>
    </location>
</feature>
<dbReference type="GO" id="GO:0009061">
    <property type="term" value="P:anaerobic respiration"/>
    <property type="evidence" value="ECO:0007669"/>
    <property type="project" value="TreeGrafter"/>
</dbReference>
<name>A0A964T673_9HYPH</name>
<dbReference type="Pfam" id="PF01568">
    <property type="entry name" value="Molydop_binding"/>
    <property type="match status" value="1"/>
</dbReference>
<evidence type="ECO:0000256" key="4">
    <source>
        <dbReference type="ARBA" id="ARBA00022723"/>
    </source>
</evidence>
<keyword evidence="3" id="KW-0500">Molybdenum</keyword>
<protein>
    <submittedName>
        <fullName evidence="10">Asp-tRNA(Asn)/Glu-tRNA(Gln) amidotransferase GatCAB subunit C</fullName>
    </submittedName>
</protein>
<evidence type="ECO:0000313" key="10">
    <source>
        <dbReference type="EMBL" id="MYZ48147.1"/>
    </source>
</evidence>
<dbReference type="RefSeq" id="WP_161140496.1">
    <property type="nucleotide sequence ID" value="NZ_SPKJ01000029.1"/>
</dbReference>
<dbReference type="GO" id="GO:0016491">
    <property type="term" value="F:oxidoreductase activity"/>
    <property type="evidence" value="ECO:0007669"/>
    <property type="project" value="UniProtKB-KW"/>
</dbReference>
<dbReference type="GO" id="GO:0009055">
    <property type="term" value="F:electron transfer activity"/>
    <property type="evidence" value="ECO:0007669"/>
    <property type="project" value="TreeGrafter"/>
</dbReference>
<evidence type="ECO:0000313" key="11">
    <source>
        <dbReference type="Proteomes" id="UP000773614"/>
    </source>
</evidence>
<dbReference type="InterPro" id="IPR009010">
    <property type="entry name" value="Asp_de-COase-like_dom_sf"/>
</dbReference>
<dbReference type="InterPro" id="IPR006656">
    <property type="entry name" value="Mopterin_OxRdtase"/>
</dbReference>
<feature type="domain" description="Molybdopterin dinucleotide-binding" evidence="8">
    <location>
        <begin position="626"/>
        <end position="744"/>
    </location>
</feature>
<dbReference type="Pfam" id="PF18364">
    <property type="entry name" value="Molybdopterin_N"/>
    <property type="match status" value="1"/>
</dbReference>
<dbReference type="Pfam" id="PF00384">
    <property type="entry name" value="Molybdopterin"/>
    <property type="match status" value="1"/>
</dbReference>
<evidence type="ECO:0000256" key="5">
    <source>
        <dbReference type="ARBA" id="ARBA00023002"/>
    </source>
</evidence>
<sequence length="773" mass="83585">MPGPSTSISLSHWGAFLADTEDGRLVGVRPFPRDPAPSPIIENTVEMVYSPLRVAEPAIRESVLRSGPGAATERRGSDPFVSVGWDQALDFVAAELRRIRGEHGPGGIFGGSYGWSSAGRFHHARSQLRRFLFAGGGCVDQVTNYSWGAAQVLLPHVVGTHQPVSGRNTSWDSIARHTDLFVAFGGLNPKNWNVTAGGPGEHMMPHWTRRARESGVEFVVVSPVRSDIPDWLGAEWIPPRPNTDTALMLGIAHVLITEHLVDAAFLDRYTTGYDRLRAYVLGEENGVATTPDWAAEISGVEAGAIRSLARRMASGRTFIAGSWSLQRADHGEQPYWMIVALAALLGQIGLPGGGYGFGYGSLNGVGNPSRALPAPQFPTGRNPAGLAIPVARVADMLLGPGETCEFDGRTLIYPDIRMVYWAGGNPFHHHQDLNRLLRAWRRPETIVVHDTWWTPVARFADVVLPATTTLERNDLGGSSRDRFLFAMPQAIAPVGAARSDFAIFCDLAARLGYEASFTEGLREMDWVRRLYAAVTEAASAKGVAMPDFDAFWHAGYWEAPPPETEEILHADFRADPLAAPLATPSGRIELYSERIASFGYADCPPHPAWLEPAEWLGSPKAGRFPLHLISSQPGTKLHSQSDPSALSRARKVGGREPVLIHPADAERRGIRTGSPVRLFNDRGACVAAARVTAEVRPGVVVLQTGAWFDPSEPGQAGGLERHGNPNVLTLDKGTSRLAQGCSAMTALVEIEPLQDAPEVKAFAPVALKRAVPA</sequence>
<evidence type="ECO:0000259" key="9">
    <source>
        <dbReference type="Pfam" id="PF18364"/>
    </source>
</evidence>
<dbReference type="InterPro" id="IPR050612">
    <property type="entry name" value="Prok_Mopterin_Oxidored"/>
</dbReference>
<dbReference type="OrthoDB" id="9759518at2"/>
<feature type="region of interest" description="Disordered" evidence="6">
    <location>
        <begin position="632"/>
        <end position="652"/>
    </location>
</feature>
<dbReference type="AlphaFoldDB" id="A0A964T673"/>
<dbReference type="InterPro" id="IPR041954">
    <property type="entry name" value="CT_DMSOR/BSOR/TMAOR"/>
</dbReference>
<keyword evidence="4" id="KW-0479">Metal-binding</keyword>
<comment type="similarity">
    <text evidence="2">Belongs to the prokaryotic molybdopterin-containing oxidoreductase family.</text>
</comment>
<dbReference type="EMBL" id="SPKJ01000029">
    <property type="protein sequence ID" value="MYZ48147.1"/>
    <property type="molecule type" value="Genomic_DNA"/>
</dbReference>
<dbReference type="InterPro" id="IPR006657">
    <property type="entry name" value="MoPterin_dinucl-bd_dom"/>
</dbReference>
<dbReference type="SUPFAM" id="SSF53706">
    <property type="entry name" value="Formate dehydrogenase/DMSO reductase, domains 1-3"/>
    <property type="match status" value="1"/>
</dbReference>
<dbReference type="PANTHER" id="PTHR43742">
    <property type="entry name" value="TRIMETHYLAMINE-N-OXIDE REDUCTASE"/>
    <property type="match status" value="1"/>
</dbReference>
<dbReference type="Gene3D" id="3.40.50.740">
    <property type="match status" value="1"/>
</dbReference>
<dbReference type="SUPFAM" id="SSF50692">
    <property type="entry name" value="ADC-like"/>
    <property type="match status" value="1"/>
</dbReference>
<evidence type="ECO:0000256" key="6">
    <source>
        <dbReference type="SAM" id="MobiDB-lite"/>
    </source>
</evidence>
<comment type="cofactor">
    <cofactor evidence="1">
        <name>Mo-bis(molybdopterin guanine dinucleotide)</name>
        <dbReference type="ChEBI" id="CHEBI:60539"/>
    </cofactor>
</comment>
<evidence type="ECO:0000256" key="2">
    <source>
        <dbReference type="ARBA" id="ARBA00010312"/>
    </source>
</evidence>
<dbReference type="PANTHER" id="PTHR43742:SF10">
    <property type="entry name" value="TRIMETHYLAMINE-N-OXIDE REDUCTASE 2"/>
    <property type="match status" value="1"/>
</dbReference>
<dbReference type="Gene3D" id="2.40.40.20">
    <property type="match status" value="1"/>
</dbReference>
<comment type="caution">
    <text evidence="10">The sequence shown here is derived from an EMBL/GenBank/DDBJ whole genome shotgun (WGS) entry which is preliminary data.</text>
</comment>
<gene>
    <name evidence="10" type="ORF">E4O86_10540</name>
</gene>
<reference evidence="10" key="1">
    <citation type="submission" date="2019-03" db="EMBL/GenBank/DDBJ databases">
        <title>Afifella sp. nov., isolated from activated sludge.</title>
        <authorList>
            <person name="Li Q."/>
            <person name="Liu Y."/>
        </authorList>
    </citation>
    <scope>NUCLEOTIDE SEQUENCE</scope>
    <source>
        <strain evidence="10">L72</strain>
    </source>
</reference>
<dbReference type="InterPro" id="IPR041460">
    <property type="entry name" value="Molybdopterin_N"/>
</dbReference>
<keyword evidence="11" id="KW-1185">Reference proteome</keyword>
<dbReference type="Gene3D" id="3.40.228.10">
    <property type="entry name" value="Dimethylsulfoxide Reductase, domain 2"/>
    <property type="match status" value="1"/>
</dbReference>